<evidence type="ECO:0000313" key="3">
    <source>
        <dbReference type="EMBL" id="CAI3984972.1"/>
    </source>
</evidence>
<feature type="region of interest" description="Disordered" evidence="1">
    <location>
        <begin position="98"/>
        <end position="171"/>
    </location>
</feature>
<evidence type="ECO:0000313" key="5">
    <source>
        <dbReference type="EMBL" id="CAL4772284.1"/>
    </source>
</evidence>
<keyword evidence="2" id="KW-0732">Signal</keyword>
<feature type="compositionally biased region" description="Low complexity" evidence="1">
    <location>
        <begin position="768"/>
        <end position="793"/>
    </location>
</feature>
<feature type="chain" id="PRO_5043270167" evidence="2">
    <location>
        <begin position="24"/>
        <end position="1909"/>
    </location>
</feature>
<feature type="region of interest" description="Disordered" evidence="1">
    <location>
        <begin position="450"/>
        <end position="473"/>
    </location>
</feature>
<protein>
    <submittedName>
        <fullName evidence="5">RNase H type-1 domain-containing protein</fullName>
    </submittedName>
</protein>
<feature type="region of interest" description="Disordered" evidence="1">
    <location>
        <begin position="768"/>
        <end position="799"/>
    </location>
</feature>
<dbReference type="EMBL" id="CAMXCT010000941">
    <property type="protein sequence ID" value="CAI3984972.1"/>
    <property type="molecule type" value="Genomic_DNA"/>
</dbReference>
<evidence type="ECO:0000313" key="4">
    <source>
        <dbReference type="EMBL" id="CAL1138347.1"/>
    </source>
</evidence>
<name>A0A9P1C5E0_9DINO</name>
<feature type="region of interest" description="Disordered" evidence="1">
    <location>
        <begin position="1115"/>
        <end position="1137"/>
    </location>
</feature>
<evidence type="ECO:0000256" key="2">
    <source>
        <dbReference type="SAM" id="SignalP"/>
    </source>
</evidence>
<feature type="region of interest" description="Disordered" evidence="1">
    <location>
        <begin position="284"/>
        <end position="309"/>
    </location>
</feature>
<feature type="region of interest" description="Disordered" evidence="1">
    <location>
        <begin position="505"/>
        <end position="533"/>
    </location>
</feature>
<organism evidence="3">
    <name type="scientific">Cladocopium goreaui</name>
    <dbReference type="NCBI Taxonomy" id="2562237"/>
    <lineage>
        <taxon>Eukaryota</taxon>
        <taxon>Sar</taxon>
        <taxon>Alveolata</taxon>
        <taxon>Dinophyceae</taxon>
        <taxon>Suessiales</taxon>
        <taxon>Symbiodiniaceae</taxon>
        <taxon>Cladocopium</taxon>
    </lineage>
</organism>
<sequence length="1909" mass="217166">MPLILFVFIAFIYFFGGNYYANAEKECTSSQSCGPTPLAFASSWIEDTDHRAADLLEKYAGITSQQRPETSSTYYRRNGEATSGELWLDVRHMQKAQEQERMVLRSLRQQPKKNRGRGKGKAKGHSGPSQQALAPPPPPPIAGPEGLQPPWMTMPLPPGAATSSASTALSPAEQKLREVSTLLKKANPESLTPELQQFVADETKAATKKDAKTLYTAVGALTKAREELDTALLARSNLMSQWRSFLTMPLERFRQYTDHFQSQENAHQENIKTAKDKLQKAKEDFSSKEEAATVISDEEGDAKDTSTKESADKILEGLAHMTESLQKLSEQAAQEQAEEERKFTITTAFWCARSLMTLEYFDRWAPWPDSTIAADVAALQWSHSILQEPIYKSPWQASEDALQLAFEMQPDSLVAQCEKREWGFLVSHKKSRKGLTVSFDPYAQIHFGPESSPTWTSSRVPTAGNSHGEQSPKSCNFSQSFCNNFDDHTAEQPILTLSYSAPRMHRPDVTENPNFPDPPSTSEESDGHRRPGRVPIRHLPAWVESLWNILQDEGATELLEEGPVIYLSTYYLSHRDCVRQAVDRPIRLTRHYEEWIEEFKQVWGDMFDREADFNVYLVQPEPPISITRGIVGIVLIVQHAQPEGAAILTTALFDELPTPRTLEIAHIVDVWTDYSTVLRRAEAFEACREAERQNLRPCVLRAGAHVFPRERPIRMHDGLGLVVNVPMLINEEEWNVYIRPRMEQWQDIAEVLQPEHAIEPDHTAMMARRPRARTPLSSSSSTSTSDSMQTSSSREPSSGMRTWTRTVVYTIDGNAVSCLLPDEHHQEFQRRIAIALGHEEIAEIYNVLDRPDDLVAVELQCLLALRSGERRPISFLRLTLLDLEIIEANEILPGIFRRLAKWLPHTTTITSLFRILNIETIFRQHETKTSVWLNNVVIDPKREDPIVIESKQKKLNRIYVICMTSGTGRISKLKDLTESVALPAHVQLWDNALRQVWRDRQHPHWPIRMQLIFPTPVGAPNGGHLLILQHEHPMEAGILLTVSGGPAQDRFAQLVPSMLPFDRLLWFADQEVRCVQREWVCHATHNHQRLSTNNPWRAENGQHIELHVKVRAEPASSSSHEVSAPQPAVPPAADHPNDSIDDFVFDPMAPVFIPGEVRLDHMPEVIQDLYEEWTRLAFSWQGEEASAEVTTWFVDQHDPAQRVCWQPRNIQLTSQFAMWEHQIRRLWHDRIIDGAPIEFVIVQPRPPRLGRPVAAHVLLVQRPQPELVTNLITGYDLTVPQPGPHWQLALTTHEHIFFEQIIHSLGLTHRCLLAAADRHCRGWYGSQQLIFGRPLQGRDGYSIVIQLTVRQPIVAQPHVAMLQTQMKLLDPKECSDVIEDASSFDDLQASNDATVDSNDHQPPVRLRLATLLPEFEAVKVKAADPTQQLPHFIEIPKDSAEKGVTDELKHWGLHSPVFEFGLRGEYLYYNLPDSSRGAGIHYMLCNDDLQDMQGSILHTDAQILNDQELMRLLHRLGYERAVVLSNEALLPDLHRVRFWNCKPTTQSDGKSERQRTPWPLRSPTDWKPCPLFQVDSWNASIDAEACLVKTPFSKADLHELLSAGKDVLCKDFTVGIQMEWTAADAHKKEQKACPQPDWSSYDSRTAVRDKLTTISVCPWHTDVETQAQHLAASLHSAMRRSPRAPRIAKKPYITEQLWQWRTSKLRLKKKVQELQKYIRRQALRDILRAWQRSRANIDHGESAEETVTLLCRKIKLLAEYKNYAKKLQQGLRHAKQVHLRESLEAIDAATPASGILRCLRSYIGPTNPKMCKKKTIPLVHNATGTPCTTPEEALSTWVDFFKSMEGGEHIPWTVLRQRWRDNLSMQRLTELQLECTDMPTLTDLEIAMRSTSCGKARDPDSWQTFGALC</sequence>
<comment type="caution">
    <text evidence="3">The sequence shown here is derived from an EMBL/GenBank/DDBJ whole genome shotgun (WGS) entry which is preliminary data.</text>
</comment>
<evidence type="ECO:0000256" key="1">
    <source>
        <dbReference type="SAM" id="MobiDB-lite"/>
    </source>
</evidence>
<feature type="compositionally biased region" description="Low complexity" evidence="1">
    <location>
        <begin position="159"/>
        <end position="171"/>
    </location>
</feature>
<reference evidence="3" key="1">
    <citation type="submission" date="2022-10" db="EMBL/GenBank/DDBJ databases">
        <authorList>
            <person name="Chen Y."/>
            <person name="Dougan E. K."/>
            <person name="Chan C."/>
            <person name="Rhodes N."/>
            <person name="Thang M."/>
        </authorList>
    </citation>
    <scope>NUCLEOTIDE SEQUENCE</scope>
</reference>
<dbReference type="Proteomes" id="UP001152797">
    <property type="component" value="Unassembled WGS sequence"/>
</dbReference>
<evidence type="ECO:0000313" key="6">
    <source>
        <dbReference type="Proteomes" id="UP001152797"/>
    </source>
</evidence>
<gene>
    <name evidence="3" type="ORF">C1SCF055_LOCUS12463</name>
</gene>
<feature type="compositionally biased region" description="Polar residues" evidence="1">
    <location>
        <begin position="451"/>
        <end position="473"/>
    </location>
</feature>
<dbReference type="EMBL" id="CAMXCT020000941">
    <property type="protein sequence ID" value="CAL1138347.1"/>
    <property type="molecule type" value="Genomic_DNA"/>
</dbReference>
<reference evidence="4" key="2">
    <citation type="submission" date="2024-04" db="EMBL/GenBank/DDBJ databases">
        <authorList>
            <person name="Chen Y."/>
            <person name="Shah S."/>
            <person name="Dougan E. K."/>
            <person name="Thang M."/>
            <person name="Chan C."/>
        </authorList>
    </citation>
    <scope>NUCLEOTIDE SEQUENCE [LARGE SCALE GENOMIC DNA]</scope>
</reference>
<feature type="compositionally biased region" description="Basic residues" evidence="1">
    <location>
        <begin position="110"/>
        <end position="124"/>
    </location>
</feature>
<keyword evidence="6" id="KW-1185">Reference proteome</keyword>
<dbReference type="EMBL" id="CAMXCT030000941">
    <property type="protein sequence ID" value="CAL4772284.1"/>
    <property type="molecule type" value="Genomic_DNA"/>
</dbReference>
<proteinExistence type="predicted"/>
<feature type="signal peptide" evidence="2">
    <location>
        <begin position="1"/>
        <end position="23"/>
    </location>
</feature>
<accession>A0A9P1C5E0</accession>